<evidence type="ECO:0000256" key="4">
    <source>
        <dbReference type="ARBA" id="ARBA00022989"/>
    </source>
</evidence>
<sequence length="946" mass="107580">MNVYDTELEEHPIVTQQHQNYSTNGELGYQGYTPAAVYQGNNELDRDDDPYQLYPQDALLRNRMPTAREAASGIEEIIMEMPSRTIGRGMGGHIGTMVNATLARRSASRYRKRQLVTLGTFDGIERPNDEIQELYEELADEQTGEIDNEELRQFPVSMAVKKQVRSHANENREKKKSRTVGSFKIWRYNMSIKWRHFKQDTKKFAQNFRLWQQDLKQVEGHFGTGVSSYFTFLRGLFLLSIPSFIFNFAFISLPQLLQQPNRTDPNITFTGEELLTGANWLTETIMYYGYYINGTIEAIPGSEYDMPLAYLLATAGYFVLCLILIVRTTASSFRQNYVDGRSDYNNFISKVFCAWDFGITSETAAKLQHKTITTELKEILSEQRRSGESRDFQEKLKLFSLRLLTWTLYLSLTGGCMALVYFVNDFLLDDIKKGLGGIVILEQIALALIVSSINLIMPIIINLLTHLEKYKYPRHEIYIAVFRNYILKMGLIAVICAFWTDDELKSTSNDNNGSATVECWETELGQEIYRLVIIDFLFTIFFATFCAEFLRKLLVLLLDGKEMCRKLDRAEFAIVNSVMDLIYGQTLCWIGVFFCPLLAGIVFIKYFFMFYIKKVSVMQNCRPSRKRWRGGQSQTIFIGMLLLSFLLSAIFLCVVVFREVPSTACGPYRDQDRSYDVVVNLFNSLYATSSGQWFATIMDIIFSVWFLYSVAAGLLVWAVIKSSEAKGYEELVRSLRAQIELQGDDKQLLLKWLQSTVANQNGKPPPTGGAFQGGKENHVVPILHHRDSAKSTPCPSRSASARNSPKHDINAPMTGDVLTYVDPQHVQASHLVGERMMATTSFSNPSQISLRQREHKDPLLHKALANQQRPRSMFVEGVPSSYDTQRRNSFAGASVDLEDLDTETVYEEILSDPNGPSPLLLALSAKVQAEKSQSSERRPGYGRGGY</sequence>
<dbReference type="InterPro" id="IPR012496">
    <property type="entry name" value="TMC_dom"/>
</dbReference>
<organism evidence="9 10">
    <name type="scientific">Clavelina lepadiformis</name>
    <name type="common">Light-bulb sea squirt</name>
    <name type="synonym">Ascidia lepadiformis</name>
    <dbReference type="NCBI Taxonomy" id="159417"/>
    <lineage>
        <taxon>Eukaryota</taxon>
        <taxon>Metazoa</taxon>
        <taxon>Chordata</taxon>
        <taxon>Tunicata</taxon>
        <taxon>Ascidiacea</taxon>
        <taxon>Aplousobranchia</taxon>
        <taxon>Clavelinidae</taxon>
        <taxon>Clavelina</taxon>
    </lineage>
</organism>
<keyword evidence="4 7" id="KW-1133">Transmembrane helix</keyword>
<feature type="domain" description="TMC" evidence="8">
    <location>
        <begin position="519"/>
        <end position="630"/>
    </location>
</feature>
<evidence type="ECO:0000259" key="8">
    <source>
        <dbReference type="Pfam" id="PF07810"/>
    </source>
</evidence>
<dbReference type="Proteomes" id="UP001642483">
    <property type="component" value="Unassembled WGS sequence"/>
</dbReference>
<evidence type="ECO:0000256" key="1">
    <source>
        <dbReference type="ARBA" id="ARBA00004141"/>
    </source>
</evidence>
<gene>
    <name evidence="9" type="ORF">CVLEPA_LOCUS292</name>
</gene>
<keyword evidence="5 7" id="KW-0472">Membrane</keyword>
<dbReference type="PANTHER" id="PTHR23302:SF43">
    <property type="entry name" value="TMC DOMAIN-CONTAINING PROTEIN"/>
    <property type="match status" value="1"/>
</dbReference>
<feature type="transmembrane region" description="Helical" evidence="7">
    <location>
        <begin position="308"/>
        <end position="326"/>
    </location>
</feature>
<comment type="caution">
    <text evidence="9">The sequence shown here is derived from an EMBL/GenBank/DDBJ whole genome shotgun (WGS) entry which is preliminary data.</text>
</comment>
<feature type="transmembrane region" description="Helical" evidence="7">
    <location>
        <begin position="633"/>
        <end position="657"/>
    </location>
</feature>
<feature type="transmembrane region" description="Helical" evidence="7">
    <location>
        <begin position="528"/>
        <end position="547"/>
    </location>
</feature>
<evidence type="ECO:0000313" key="10">
    <source>
        <dbReference type="Proteomes" id="UP001642483"/>
    </source>
</evidence>
<evidence type="ECO:0000256" key="3">
    <source>
        <dbReference type="ARBA" id="ARBA00022692"/>
    </source>
</evidence>
<feature type="region of interest" description="Disordered" evidence="6">
    <location>
        <begin position="786"/>
        <end position="809"/>
    </location>
</feature>
<evidence type="ECO:0000256" key="6">
    <source>
        <dbReference type="SAM" id="MobiDB-lite"/>
    </source>
</evidence>
<keyword evidence="10" id="KW-1185">Reference proteome</keyword>
<evidence type="ECO:0000256" key="5">
    <source>
        <dbReference type="ARBA" id="ARBA00023136"/>
    </source>
</evidence>
<comment type="similarity">
    <text evidence="2">Belongs to the TMC family.</text>
</comment>
<feature type="transmembrane region" description="Helical" evidence="7">
    <location>
        <begin position="444"/>
        <end position="465"/>
    </location>
</feature>
<feature type="transmembrane region" description="Helical" evidence="7">
    <location>
        <begin position="693"/>
        <end position="720"/>
    </location>
</feature>
<feature type="transmembrane region" description="Helical" evidence="7">
    <location>
        <begin position="589"/>
        <end position="612"/>
    </location>
</feature>
<evidence type="ECO:0000313" key="9">
    <source>
        <dbReference type="EMBL" id="CAK8671240.1"/>
    </source>
</evidence>
<feature type="transmembrane region" description="Helical" evidence="7">
    <location>
        <begin position="477"/>
        <end position="500"/>
    </location>
</feature>
<keyword evidence="3 7" id="KW-0812">Transmembrane</keyword>
<feature type="transmembrane region" description="Helical" evidence="7">
    <location>
        <begin position="403"/>
        <end position="424"/>
    </location>
</feature>
<dbReference type="PANTHER" id="PTHR23302">
    <property type="entry name" value="TRANSMEMBRANE CHANNEL-RELATED"/>
    <property type="match status" value="1"/>
</dbReference>
<name>A0ABP0EV44_CLALP</name>
<dbReference type="Pfam" id="PF07810">
    <property type="entry name" value="TMC"/>
    <property type="match status" value="1"/>
</dbReference>
<reference evidence="9 10" key="1">
    <citation type="submission" date="2024-02" db="EMBL/GenBank/DDBJ databases">
        <authorList>
            <person name="Daric V."/>
            <person name="Darras S."/>
        </authorList>
    </citation>
    <scope>NUCLEOTIDE SEQUENCE [LARGE SCALE GENOMIC DNA]</scope>
</reference>
<dbReference type="InterPro" id="IPR038900">
    <property type="entry name" value="TMC"/>
</dbReference>
<feature type="transmembrane region" description="Helical" evidence="7">
    <location>
        <begin position="236"/>
        <end position="257"/>
    </location>
</feature>
<evidence type="ECO:0000256" key="7">
    <source>
        <dbReference type="SAM" id="Phobius"/>
    </source>
</evidence>
<comment type="subcellular location">
    <subcellularLocation>
        <location evidence="1">Membrane</location>
        <topology evidence="1">Multi-pass membrane protein</topology>
    </subcellularLocation>
</comment>
<evidence type="ECO:0000256" key="2">
    <source>
        <dbReference type="ARBA" id="ARBA00006510"/>
    </source>
</evidence>
<proteinExistence type="inferred from homology"/>
<protein>
    <recommendedName>
        <fullName evidence="8">TMC domain-containing protein</fullName>
    </recommendedName>
</protein>
<feature type="compositionally biased region" description="Polar residues" evidence="6">
    <location>
        <begin position="790"/>
        <end position="803"/>
    </location>
</feature>
<accession>A0ABP0EV44</accession>
<dbReference type="EMBL" id="CAWYQH010000001">
    <property type="protein sequence ID" value="CAK8671240.1"/>
    <property type="molecule type" value="Genomic_DNA"/>
</dbReference>